<dbReference type="InterPro" id="IPR006502">
    <property type="entry name" value="PDDEXK-like"/>
</dbReference>
<dbReference type="PANTHER" id="PTHR31579:SF1">
    <property type="entry name" value="OS03G0796600 PROTEIN"/>
    <property type="match status" value="1"/>
</dbReference>
<reference evidence="1 2" key="1">
    <citation type="submission" date="2017-09" db="EMBL/GenBank/DDBJ databases">
        <title>WGS assembly of Aquilegia coerulea Goldsmith.</title>
        <authorList>
            <person name="Hodges S."/>
            <person name="Kramer E."/>
            <person name="Nordborg M."/>
            <person name="Tomkins J."/>
            <person name="Borevitz J."/>
            <person name="Derieg N."/>
            <person name="Yan J."/>
            <person name="Mihaltcheva S."/>
            <person name="Hayes R.D."/>
            <person name="Rokhsar D."/>
        </authorList>
    </citation>
    <scope>NUCLEOTIDE SEQUENCE [LARGE SCALE GENOMIC DNA]</scope>
    <source>
        <strain evidence="2">cv. Goldsmith</strain>
    </source>
</reference>
<dbReference type="OrthoDB" id="691424at2759"/>
<evidence type="ECO:0008006" key="3">
    <source>
        <dbReference type="Google" id="ProtNLM"/>
    </source>
</evidence>
<dbReference type="AlphaFoldDB" id="A0A2G5DNL5"/>
<protein>
    <recommendedName>
        <fullName evidence="3">DUF506 domain-containing protein</fullName>
    </recommendedName>
</protein>
<evidence type="ECO:0000313" key="2">
    <source>
        <dbReference type="Proteomes" id="UP000230069"/>
    </source>
</evidence>
<evidence type="ECO:0000313" key="1">
    <source>
        <dbReference type="EMBL" id="PIA45112.1"/>
    </source>
</evidence>
<dbReference type="STRING" id="218851.A0A2G5DNL5"/>
<organism evidence="1 2">
    <name type="scientific">Aquilegia coerulea</name>
    <name type="common">Rocky mountain columbine</name>
    <dbReference type="NCBI Taxonomy" id="218851"/>
    <lineage>
        <taxon>Eukaryota</taxon>
        <taxon>Viridiplantae</taxon>
        <taxon>Streptophyta</taxon>
        <taxon>Embryophyta</taxon>
        <taxon>Tracheophyta</taxon>
        <taxon>Spermatophyta</taxon>
        <taxon>Magnoliopsida</taxon>
        <taxon>Ranunculales</taxon>
        <taxon>Ranunculaceae</taxon>
        <taxon>Thalictroideae</taxon>
        <taxon>Aquilegia</taxon>
    </lineage>
</organism>
<dbReference type="EMBL" id="KZ305034">
    <property type="protein sequence ID" value="PIA45112.1"/>
    <property type="molecule type" value="Genomic_DNA"/>
</dbReference>
<dbReference type="NCBIfam" id="TIGR01615">
    <property type="entry name" value="A_thal_3542"/>
    <property type="match status" value="1"/>
</dbReference>
<dbReference type="Proteomes" id="UP000230069">
    <property type="component" value="Unassembled WGS sequence"/>
</dbReference>
<proteinExistence type="predicted"/>
<dbReference type="InParanoid" id="A0A2G5DNL5"/>
<dbReference type="PANTHER" id="PTHR31579">
    <property type="entry name" value="OS03G0796600 PROTEIN"/>
    <property type="match status" value="1"/>
</dbReference>
<gene>
    <name evidence="1" type="ORF">AQUCO_01700568v1</name>
</gene>
<name>A0A2G5DNL5_AQUCA</name>
<dbReference type="FunCoup" id="A0A2G5DNL5">
    <property type="interactions" value="672"/>
</dbReference>
<dbReference type="Pfam" id="PF04720">
    <property type="entry name" value="PDDEXK_6"/>
    <property type="match status" value="1"/>
</dbReference>
<sequence>MPFPMKIQPIDCNTPDGSFRNDSVKPVVKSRFKRLFERQFSSVLKISSSDKSGVGEQNVNKDGSSDFEPSSVCLAKMVQSFIEESNEKQTKCGRNRCNCFNGNCNDSSDDELDFFGGYSDSIGTTTCGDAGDFLKNLVTCANITERNIFADTSKLVEMNKICKSKDDCRKIVTEGLIDLGYNASICKSRWEKASSYPAGDYEYIDVIVGDERLIIDVDFRSEFEIARSTKNYRTILQSLPSIFVGKPDRLQQIVSIVSEAAKQSLKKKGMHLPPWRKAEYMRAKWLSSFTRTSSPSPLPSLSTTPAIELIESQTKKVISSIKSCSVSTTDFSGEFDLIFGEKSSLDSPVGLNSGEFMSNSGEEQKIMIVVSPWQPPAIKPKSFQRGGKIVTGLASILKEKP</sequence>
<accession>A0A2G5DNL5</accession>
<keyword evidence="2" id="KW-1185">Reference proteome</keyword>